<feature type="transmembrane region" description="Helical" evidence="5">
    <location>
        <begin position="298"/>
        <end position="317"/>
    </location>
</feature>
<dbReference type="PANTHER" id="PTHR22950:SF349">
    <property type="entry name" value="AMINO ACID TRANSPORTER TRANSMEMBRANE DOMAIN-CONTAINING PROTEIN"/>
    <property type="match status" value="1"/>
</dbReference>
<evidence type="ECO:0000256" key="4">
    <source>
        <dbReference type="ARBA" id="ARBA00023136"/>
    </source>
</evidence>
<dbReference type="EMBL" id="SPLM01000074">
    <property type="protein sequence ID" value="TMW62006.1"/>
    <property type="molecule type" value="Genomic_DNA"/>
</dbReference>
<evidence type="ECO:0000256" key="5">
    <source>
        <dbReference type="SAM" id="Phobius"/>
    </source>
</evidence>
<feature type="transmembrane region" description="Helical" evidence="5">
    <location>
        <begin position="431"/>
        <end position="451"/>
    </location>
</feature>
<keyword evidence="2 5" id="KW-0812">Transmembrane</keyword>
<dbReference type="InterPro" id="IPR013057">
    <property type="entry name" value="AA_transpt_TM"/>
</dbReference>
<keyword evidence="4 5" id="KW-0472">Membrane</keyword>
<proteinExistence type="predicted"/>
<feature type="transmembrane region" description="Helical" evidence="5">
    <location>
        <begin position="548"/>
        <end position="570"/>
    </location>
</feature>
<dbReference type="Pfam" id="PF01490">
    <property type="entry name" value="Aa_trans"/>
    <property type="match status" value="1"/>
</dbReference>
<organism evidence="7 8">
    <name type="scientific">Pythium oligandrum</name>
    <name type="common">Mycoparasitic fungus</name>
    <dbReference type="NCBI Taxonomy" id="41045"/>
    <lineage>
        <taxon>Eukaryota</taxon>
        <taxon>Sar</taxon>
        <taxon>Stramenopiles</taxon>
        <taxon>Oomycota</taxon>
        <taxon>Peronosporomycetes</taxon>
        <taxon>Pythiales</taxon>
        <taxon>Pythiaceae</taxon>
        <taxon>Pythium</taxon>
    </lineage>
</organism>
<feature type="transmembrane region" description="Helical" evidence="5">
    <location>
        <begin position="471"/>
        <end position="492"/>
    </location>
</feature>
<feature type="transmembrane region" description="Helical" evidence="5">
    <location>
        <begin position="67"/>
        <end position="90"/>
    </location>
</feature>
<comment type="subcellular location">
    <subcellularLocation>
        <location evidence="1">Membrane</location>
        <topology evidence="1">Multi-pass membrane protein</topology>
    </subcellularLocation>
</comment>
<feature type="transmembrane region" description="Helical" evidence="5">
    <location>
        <begin position="651"/>
        <end position="674"/>
    </location>
</feature>
<accession>A0A8K1CFQ4</accession>
<evidence type="ECO:0000256" key="2">
    <source>
        <dbReference type="ARBA" id="ARBA00022692"/>
    </source>
</evidence>
<comment type="caution">
    <text evidence="7">The sequence shown here is derived from an EMBL/GenBank/DDBJ whole genome shotgun (WGS) entry which is preliminary data.</text>
</comment>
<dbReference type="Proteomes" id="UP000794436">
    <property type="component" value="Unassembled WGS sequence"/>
</dbReference>
<name>A0A8K1CFQ4_PYTOL</name>
<evidence type="ECO:0000259" key="6">
    <source>
        <dbReference type="Pfam" id="PF01490"/>
    </source>
</evidence>
<feature type="transmembrane region" description="Helical" evidence="5">
    <location>
        <begin position="591"/>
        <end position="608"/>
    </location>
</feature>
<feature type="transmembrane region" description="Helical" evidence="5">
    <location>
        <begin position="406"/>
        <end position="424"/>
    </location>
</feature>
<dbReference type="GO" id="GO:0005774">
    <property type="term" value="C:vacuolar membrane"/>
    <property type="evidence" value="ECO:0007669"/>
    <property type="project" value="TreeGrafter"/>
</dbReference>
<sequence>MKASINTPQHLEPQANYLQQDLPRGVESVREAESRTCARASVVDMLVSAVCPCVSVAQAASSLGSSYLGTLMGFAALNLVGLFNFLVLYYTIDRGYRIGFQDFGTFLGMELLMFMFGPVPSLFVAILFYYGVDGDISTTLEYIYIINVACDIIFALASQFLVRNKLRRRVGLPGDGIFRVLFSSLCCLWFNTATTATSAKKYTRVSSCHLGVLDAIPAYDPSERSVVDVEDQREKLWTMVAMSVQEMAPPPRDYEDELHTIDLKEDAMEVLKAPAKHSDDVDATQDERQHLASDTRTFANTIIAFLGSGVLGLPYAFRQCGILLGLATLIFVASISTYAMLLVVQCKYKLKERGITVKTYGEIGYQALGRVGTLLVDTALVISQAGFCVAYLIFISTNAHQFLNVSKELVISVCMPPLVAFSLLKHMKELAYAAFLADVMNFLGLTVVYMTDLSYMAMDTHHIEAIGVVSSMPFFFGVAIYCFEGVGMVLPLENGMENPHHFKAILVCTVVIITSIYATFGICGYLAFGDATLDVITLNMTDDGGVVTMVKLCLCAGLFFAYPLMLFPVFEILQPLVKGANEETTSEVRAVVLRCSMVLLTALMAIGIPNFGQFIAFIGSTCCAMLAFVLPASFHLVLFREERSYVRAAGLCVMICLGVAIVIHGVVHALTSIVG</sequence>
<dbReference type="GO" id="GO:0015179">
    <property type="term" value="F:L-amino acid transmembrane transporter activity"/>
    <property type="evidence" value="ECO:0007669"/>
    <property type="project" value="TreeGrafter"/>
</dbReference>
<gene>
    <name evidence="7" type="ORF">Poli38472_009499</name>
</gene>
<feature type="transmembrane region" description="Helical" evidence="5">
    <location>
        <begin position="614"/>
        <end position="639"/>
    </location>
</feature>
<feature type="transmembrane region" description="Helical" evidence="5">
    <location>
        <begin position="111"/>
        <end position="130"/>
    </location>
</feature>
<evidence type="ECO:0000256" key="1">
    <source>
        <dbReference type="ARBA" id="ARBA00004141"/>
    </source>
</evidence>
<dbReference type="AlphaFoldDB" id="A0A8K1CFQ4"/>
<reference evidence="7" key="1">
    <citation type="submission" date="2019-03" db="EMBL/GenBank/DDBJ databases">
        <title>Long read genome sequence of the mycoparasitic Pythium oligandrum ATCC 38472 isolated from sugarbeet rhizosphere.</title>
        <authorList>
            <person name="Gaulin E."/>
        </authorList>
    </citation>
    <scope>NUCLEOTIDE SEQUENCE</scope>
    <source>
        <strain evidence="7">ATCC 38472_TT</strain>
    </source>
</reference>
<feature type="transmembrane region" description="Helical" evidence="5">
    <location>
        <begin position="374"/>
        <end position="394"/>
    </location>
</feature>
<dbReference type="PANTHER" id="PTHR22950">
    <property type="entry name" value="AMINO ACID TRANSPORTER"/>
    <property type="match status" value="1"/>
</dbReference>
<keyword evidence="8" id="KW-1185">Reference proteome</keyword>
<protein>
    <recommendedName>
        <fullName evidence="6">Amino acid transporter transmembrane domain-containing protein</fullName>
    </recommendedName>
</protein>
<evidence type="ECO:0000313" key="8">
    <source>
        <dbReference type="Proteomes" id="UP000794436"/>
    </source>
</evidence>
<dbReference type="OrthoDB" id="1684102at2759"/>
<evidence type="ECO:0000313" key="7">
    <source>
        <dbReference type="EMBL" id="TMW62006.1"/>
    </source>
</evidence>
<evidence type="ECO:0000256" key="3">
    <source>
        <dbReference type="ARBA" id="ARBA00022989"/>
    </source>
</evidence>
<feature type="domain" description="Amino acid transporter transmembrane" evidence="6">
    <location>
        <begin position="294"/>
        <end position="669"/>
    </location>
</feature>
<feature type="transmembrane region" description="Helical" evidence="5">
    <location>
        <begin position="323"/>
        <end position="344"/>
    </location>
</feature>
<feature type="transmembrane region" description="Helical" evidence="5">
    <location>
        <begin position="142"/>
        <end position="162"/>
    </location>
</feature>
<feature type="transmembrane region" description="Helical" evidence="5">
    <location>
        <begin position="504"/>
        <end position="528"/>
    </location>
</feature>
<keyword evidence="3 5" id="KW-1133">Transmembrane helix</keyword>